<sequence>MKYYEQFCYIKPLPWGEPIPIQALYTACQCTVTNVNGDVSHRDSDFLSTPEFNCDSTNRVIIIADLGYGKTTFIQHLVSDWVSKMKTPKIDRKDKIREPILIYVHLKEVDPSMILSDLVEKMMPVGIDIMADDIVEIFMNFEFQVLLDGLNELPMSTICANTSPEINDKEEARRVRTGNDVQTPEACDTLEKLSEKKVNNESIEKDIKSLKACLGKIAFENKESLSPGKREYWNNNLGKEDTELALAIGLLKYSKQVRSGDFLAAQYVLEEDKECAWIDEFIPKQSDNATVRLLQFMFGLNHAKLDKAVKALIKDQKMWNNLIDCFYELSNLKKKQSIVNDMIKEASIPGGSMVINIHDLNRKHHKFALKDFCDACKTYNLKLGQLTFREECAIDFIRETTMPSLRLLTFLDMTINENQFVSIITSLTNKKCPEILQFENCSVPDELKGEAKHTVESALKGLGMKRE</sequence>
<dbReference type="Gene3D" id="3.40.50.300">
    <property type="entry name" value="P-loop containing nucleotide triphosphate hydrolases"/>
    <property type="match status" value="1"/>
</dbReference>
<dbReference type="AlphaFoldDB" id="A0A2G8KS57"/>
<evidence type="ECO:0000313" key="1">
    <source>
        <dbReference type="EMBL" id="PIK50770.1"/>
    </source>
</evidence>
<dbReference type="EMBL" id="MRZV01000405">
    <property type="protein sequence ID" value="PIK50770.1"/>
    <property type="molecule type" value="Genomic_DNA"/>
</dbReference>
<comment type="caution">
    <text evidence="1">The sequence shown here is derived from an EMBL/GenBank/DDBJ whole genome shotgun (WGS) entry which is preliminary data.</text>
</comment>
<gene>
    <name evidence="2" type="ORF">BSL78_09914</name>
    <name evidence="1" type="ORF">BSL78_12356</name>
</gene>
<proteinExistence type="predicted"/>
<accession>A0A2G8KS57</accession>
<evidence type="ECO:0000313" key="3">
    <source>
        <dbReference type="Proteomes" id="UP000230750"/>
    </source>
</evidence>
<organism evidence="1 3">
    <name type="scientific">Stichopus japonicus</name>
    <name type="common">Sea cucumber</name>
    <dbReference type="NCBI Taxonomy" id="307972"/>
    <lineage>
        <taxon>Eukaryota</taxon>
        <taxon>Metazoa</taxon>
        <taxon>Echinodermata</taxon>
        <taxon>Eleutherozoa</taxon>
        <taxon>Echinozoa</taxon>
        <taxon>Holothuroidea</taxon>
        <taxon>Aspidochirotacea</taxon>
        <taxon>Aspidochirotida</taxon>
        <taxon>Stichopodidae</taxon>
        <taxon>Apostichopus</taxon>
    </lineage>
</organism>
<keyword evidence="3" id="KW-1185">Reference proteome</keyword>
<evidence type="ECO:0000313" key="2">
    <source>
        <dbReference type="EMBL" id="PIK53204.1"/>
    </source>
</evidence>
<reference evidence="1 3" key="1">
    <citation type="journal article" date="2017" name="PLoS Biol.">
        <title>The sea cucumber genome provides insights into morphological evolution and visceral regeneration.</title>
        <authorList>
            <person name="Zhang X."/>
            <person name="Sun L."/>
            <person name="Yuan J."/>
            <person name="Sun Y."/>
            <person name="Gao Y."/>
            <person name="Zhang L."/>
            <person name="Li S."/>
            <person name="Dai H."/>
            <person name="Hamel J.F."/>
            <person name="Liu C."/>
            <person name="Yu Y."/>
            <person name="Liu S."/>
            <person name="Lin W."/>
            <person name="Guo K."/>
            <person name="Jin S."/>
            <person name="Xu P."/>
            <person name="Storey K.B."/>
            <person name="Huan P."/>
            <person name="Zhang T."/>
            <person name="Zhou Y."/>
            <person name="Zhang J."/>
            <person name="Lin C."/>
            <person name="Li X."/>
            <person name="Xing L."/>
            <person name="Huo D."/>
            <person name="Sun M."/>
            <person name="Wang L."/>
            <person name="Mercier A."/>
            <person name="Li F."/>
            <person name="Yang H."/>
            <person name="Xiang J."/>
        </authorList>
    </citation>
    <scope>NUCLEOTIDE SEQUENCE [LARGE SCALE GENOMIC DNA]</scope>
    <source>
        <strain evidence="1">Shaxun</strain>
        <tissue evidence="1">Muscle</tissue>
    </source>
</reference>
<dbReference type="EMBL" id="MRZV01000296">
    <property type="protein sequence ID" value="PIK53204.1"/>
    <property type="molecule type" value="Genomic_DNA"/>
</dbReference>
<dbReference type="InterPro" id="IPR027417">
    <property type="entry name" value="P-loop_NTPase"/>
</dbReference>
<dbReference type="Proteomes" id="UP000230750">
    <property type="component" value="Unassembled WGS sequence"/>
</dbReference>
<evidence type="ECO:0008006" key="4">
    <source>
        <dbReference type="Google" id="ProtNLM"/>
    </source>
</evidence>
<protein>
    <recommendedName>
        <fullName evidence="4">NACHT domain-containing protein</fullName>
    </recommendedName>
</protein>
<name>A0A2G8KS57_STIJA</name>